<keyword evidence="8" id="KW-1185">Reference proteome</keyword>
<sequence length="297" mass="31040">MPWLSVAIETDCASAEVLADALMEAGALSASIEDAAAGTAEEKPQFGEPGSVTTPGWDRSRVVALLAEDADVATLIGDAASAAGLAQAPAYSLATVEEQDWVRLTQAQFEPIRVSERLWIVPSWHEAPDPEAIVLVLDPGMAFGTGSHPTTRLCLEWIERSVGSGDSLLDYGCGSGILAIAAARLGAGQVEGVDIDPQAIVAARDNAERNCVDIRFYDASQPVSGTFDVVVANILANPLRALAPALAGFVRPGGQLALSGILAEQADELIACYAQWIELAVADSRDGWVCLSGRRTG</sequence>
<dbReference type="EMBL" id="JACIGE010000002">
    <property type="protein sequence ID" value="MBB4246292.1"/>
    <property type="molecule type" value="Genomic_DNA"/>
</dbReference>
<gene>
    <name evidence="6" type="primary">prmA</name>
    <name evidence="7" type="ORF">GGD90_000649</name>
</gene>
<dbReference type="GO" id="GO:0005840">
    <property type="term" value="C:ribosome"/>
    <property type="evidence" value="ECO:0007669"/>
    <property type="project" value="UniProtKB-KW"/>
</dbReference>
<dbReference type="Gene3D" id="3.40.50.150">
    <property type="entry name" value="Vaccinia Virus protein VP39"/>
    <property type="match status" value="1"/>
</dbReference>
<dbReference type="OrthoDB" id="9785995at2"/>
<dbReference type="InterPro" id="IPR004498">
    <property type="entry name" value="Ribosomal_PrmA_MeTrfase"/>
</dbReference>
<feature type="binding site" evidence="6">
    <location>
        <position position="194"/>
    </location>
    <ligand>
        <name>S-adenosyl-L-methionine</name>
        <dbReference type="ChEBI" id="CHEBI:59789"/>
    </ligand>
</feature>
<comment type="catalytic activity">
    <reaction evidence="6">
        <text>L-lysyl-[protein] + 3 S-adenosyl-L-methionine = N(6),N(6),N(6)-trimethyl-L-lysyl-[protein] + 3 S-adenosyl-L-homocysteine + 3 H(+)</text>
        <dbReference type="Rhea" id="RHEA:54192"/>
        <dbReference type="Rhea" id="RHEA-COMP:9752"/>
        <dbReference type="Rhea" id="RHEA-COMP:13826"/>
        <dbReference type="ChEBI" id="CHEBI:15378"/>
        <dbReference type="ChEBI" id="CHEBI:29969"/>
        <dbReference type="ChEBI" id="CHEBI:57856"/>
        <dbReference type="ChEBI" id="CHEBI:59789"/>
        <dbReference type="ChEBI" id="CHEBI:61961"/>
    </reaction>
</comment>
<accession>A0A840GCH7</accession>
<dbReference type="PANTHER" id="PTHR43648:SF1">
    <property type="entry name" value="ELECTRON TRANSFER FLAVOPROTEIN BETA SUBUNIT LYSINE METHYLTRANSFERASE"/>
    <property type="match status" value="1"/>
</dbReference>
<dbReference type="HAMAP" id="MF_00735">
    <property type="entry name" value="Methyltr_PrmA"/>
    <property type="match status" value="1"/>
</dbReference>
<dbReference type="Proteomes" id="UP000587070">
    <property type="component" value="Unassembled WGS sequence"/>
</dbReference>
<comment type="function">
    <text evidence="6">Methylates ribosomal protein L11.</text>
</comment>
<dbReference type="EC" id="2.1.1.-" evidence="6"/>
<evidence type="ECO:0000313" key="8">
    <source>
        <dbReference type="Proteomes" id="UP000587070"/>
    </source>
</evidence>
<dbReference type="SUPFAM" id="SSF53335">
    <property type="entry name" value="S-adenosyl-L-methionine-dependent methyltransferases"/>
    <property type="match status" value="1"/>
</dbReference>
<proteinExistence type="inferred from homology"/>
<keyword evidence="2 6" id="KW-0963">Cytoplasm</keyword>
<dbReference type="CDD" id="cd02440">
    <property type="entry name" value="AdoMet_MTases"/>
    <property type="match status" value="1"/>
</dbReference>
<dbReference type="GO" id="GO:0016279">
    <property type="term" value="F:protein-lysine N-methyltransferase activity"/>
    <property type="evidence" value="ECO:0007669"/>
    <property type="project" value="TreeGrafter"/>
</dbReference>
<dbReference type="GO" id="GO:0005829">
    <property type="term" value="C:cytosol"/>
    <property type="evidence" value="ECO:0007669"/>
    <property type="project" value="TreeGrafter"/>
</dbReference>
<evidence type="ECO:0000256" key="6">
    <source>
        <dbReference type="HAMAP-Rule" id="MF_00735"/>
    </source>
</evidence>
<comment type="similarity">
    <text evidence="1 6">Belongs to the methyltransferase superfamily. PrmA family.</text>
</comment>
<reference evidence="7 8" key="1">
    <citation type="submission" date="2020-08" db="EMBL/GenBank/DDBJ databases">
        <title>Genome sequencing of Purple Non-Sulfur Bacteria from various extreme environments.</title>
        <authorList>
            <person name="Mayer M."/>
        </authorList>
    </citation>
    <scope>NUCLEOTIDE SEQUENCE [LARGE SCALE GENOMIC DNA]</scope>
    <source>
        <strain evidence="7 8">2761</strain>
    </source>
</reference>
<dbReference type="InterPro" id="IPR029063">
    <property type="entry name" value="SAM-dependent_MTases_sf"/>
</dbReference>
<evidence type="ECO:0000256" key="5">
    <source>
        <dbReference type="ARBA" id="ARBA00022691"/>
    </source>
</evidence>
<evidence type="ECO:0000256" key="3">
    <source>
        <dbReference type="ARBA" id="ARBA00022603"/>
    </source>
</evidence>
<dbReference type="InterPro" id="IPR050078">
    <property type="entry name" value="Ribosomal_L11_MeTrfase_PrmA"/>
</dbReference>
<keyword evidence="7" id="KW-0689">Ribosomal protein</keyword>
<comment type="subcellular location">
    <subcellularLocation>
        <location evidence="6">Cytoplasm</location>
    </subcellularLocation>
</comment>
<dbReference type="NCBIfam" id="TIGR00406">
    <property type="entry name" value="prmA"/>
    <property type="match status" value="1"/>
</dbReference>
<dbReference type="Pfam" id="PF06325">
    <property type="entry name" value="PrmA"/>
    <property type="match status" value="1"/>
</dbReference>
<dbReference type="RefSeq" id="WP_153115838.1">
    <property type="nucleotide sequence ID" value="NZ_JACIGE010000002.1"/>
</dbReference>
<keyword evidence="3 6" id="KW-0489">Methyltransferase</keyword>
<keyword evidence="7" id="KW-0687">Ribonucleoprotein</keyword>
<evidence type="ECO:0000256" key="1">
    <source>
        <dbReference type="ARBA" id="ARBA00009741"/>
    </source>
</evidence>
<feature type="binding site" evidence="6">
    <location>
        <position position="233"/>
    </location>
    <ligand>
        <name>S-adenosyl-L-methionine</name>
        <dbReference type="ChEBI" id="CHEBI:59789"/>
    </ligand>
</feature>
<protein>
    <recommendedName>
        <fullName evidence="6">Ribosomal protein L11 methyltransferase</fullName>
        <shortName evidence="6">L11 Mtase</shortName>
        <ecNumber evidence="6">2.1.1.-</ecNumber>
    </recommendedName>
</protein>
<feature type="binding site" evidence="6">
    <location>
        <position position="172"/>
    </location>
    <ligand>
        <name>S-adenosyl-L-methionine</name>
        <dbReference type="ChEBI" id="CHEBI:59789"/>
    </ligand>
</feature>
<keyword evidence="5 6" id="KW-0949">S-adenosyl-L-methionine</keyword>
<feature type="binding site" evidence="6">
    <location>
        <position position="151"/>
    </location>
    <ligand>
        <name>S-adenosyl-L-methionine</name>
        <dbReference type="ChEBI" id="CHEBI:59789"/>
    </ligand>
</feature>
<evidence type="ECO:0000256" key="4">
    <source>
        <dbReference type="ARBA" id="ARBA00022679"/>
    </source>
</evidence>
<evidence type="ECO:0000313" key="7">
    <source>
        <dbReference type="EMBL" id="MBB4246292.1"/>
    </source>
</evidence>
<dbReference type="PIRSF" id="PIRSF000401">
    <property type="entry name" value="RPL11_MTase"/>
    <property type="match status" value="1"/>
</dbReference>
<name>A0A840GCH7_RHOTE</name>
<evidence type="ECO:0000256" key="2">
    <source>
        <dbReference type="ARBA" id="ARBA00022490"/>
    </source>
</evidence>
<organism evidence="7 8">
    <name type="scientific">Rhodocyclus tenuis</name>
    <name type="common">Rhodospirillum tenue</name>
    <dbReference type="NCBI Taxonomy" id="1066"/>
    <lineage>
        <taxon>Bacteria</taxon>
        <taxon>Pseudomonadati</taxon>
        <taxon>Pseudomonadota</taxon>
        <taxon>Betaproteobacteria</taxon>
        <taxon>Rhodocyclales</taxon>
        <taxon>Rhodocyclaceae</taxon>
        <taxon>Rhodocyclus</taxon>
    </lineage>
</organism>
<comment type="caution">
    <text evidence="7">The sequence shown here is derived from an EMBL/GenBank/DDBJ whole genome shotgun (WGS) entry which is preliminary data.</text>
</comment>
<keyword evidence="4 6" id="KW-0808">Transferase</keyword>
<dbReference type="AlphaFoldDB" id="A0A840GCH7"/>
<dbReference type="PANTHER" id="PTHR43648">
    <property type="entry name" value="ELECTRON TRANSFER FLAVOPROTEIN BETA SUBUNIT LYSINE METHYLTRANSFERASE"/>
    <property type="match status" value="1"/>
</dbReference>
<dbReference type="GO" id="GO:0032259">
    <property type="term" value="P:methylation"/>
    <property type="evidence" value="ECO:0007669"/>
    <property type="project" value="UniProtKB-KW"/>
</dbReference>